<dbReference type="STRING" id="1641875.XM53_15500"/>
<dbReference type="SUPFAM" id="SSF53850">
    <property type="entry name" value="Periplasmic binding protein-like II"/>
    <property type="match status" value="1"/>
</dbReference>
<dbReference type="Pfam" id="PF03466">
    <property type="entry name" value="LysR_substrate"/>
    <property type="match status" value="1"/>
</dbReference>
<dbReference type="PANTHER" id="PTHR30419">
    <property type="entry name" value="HTH-TYPE TRANSCRIPTIONAL REGULATOR YBHD"/>
    <property type="match status" value="1"/>
</dbReference>
<organism evidence="6 7">
    <name type="scientific">Roseovarius atlanticus</name>
    <dbReference type="NCBI Taxonomy" id="1641875"/>
    <lineage>
        <taxon>Bacteria</taxon>
        <taxon>Pseudomonadati</taxon>
        <taxon>Pseudomonadota</taxon>
        <taxon>Alphaproteobacteria</taxon>
        <taxon>Rhodobacterales</taxon>
        <taxon>Roseobacteraceae</taxon>
        <taxon>Roseovarius</taxon>
    </lineage>
</organism>
<keyword evidence="4" id="KW-0804">Transcription</keyword>
<proteinExistence type="inferred from homology"/>
<dbReference type="SUPFAM" id="SSF46785">
    <property type="entry name" value="Winged helix' DNA-binding domain"/>
    <property type="match status" value="1"/>
</dbReference>
<keyword evidence="2" id="KW-0805">Transcription regulation</keyword>
<evidence type="ECO:0000256" key="2">
    <source>
        <dbReference type="ARBA" id="ARBA00023015"/>
    </source>
</evidence>
<dbReference type="AlphaFoldDB" id="A0A0T5NSH9"/>
<dbReference type="RefSeq" id="WP_057794923.1">
    <property type="nucleotide sequence ID" value="NZ_LAXJ01000018.1"/>
</dbReference>
<name>A0A0T5NSH9_9RHOB</name>
<keyword evidence="7" id="KW-1185">Reference proteome</keyword>
<feature type="domain" description="HTH lysR-type" evidence="5">
    <location>
        <begin position="1"/>
        <end position="58"/>
    </location>
</feature>
<dbReference type="OrthoDB" id="9811588at2"/>
<dbReference type="InterPro" id="IPR036390">
    <property type="entry name" value="WH_DNA-bd_sf"/>
</dbReference>
<dbReference type="GO" id="GO:0005829">
    <property type="term" value="C:cytosol"/>
    <property type="evidence" value="ECO:0007669"/>
    <property type="project" value="TreeGrafter"/>
</dbReference>
<dbReference type="PATRIC" id="fig|1641875.4.peg.910"/>
<dbReference type="GO" id="GO:0003677">
    <property type="term" value="F:DNA binding"/>
    <property type="evidence" value="ECO:0007669"/>
    <property type="project" value="UniProtKB-KW"/>
</dbReference>
<dbReference type="InterPro" id="IPR050950">
    <property type="entry name" value="HTH-type_LysR_regulators"/>
</dbReference>
<evidence type="ECO:0000256" key="1">
    <source>
        <dbReference type="ARBA" id="ARBA00009437"/>
    </source>
</evidence>
<dbReference type="InterPro" id="IPR036388">
    <property type="entry name" value="WH-like_DNA-bd_sf"/>
</dbReference>
<dbReference type="Gene3D" id="3.40.190.10">
    <property type="entry name" value="Periplasmic binding protein-like II"/>
    <property type="match status" value="2"/>
</dbReference>
<evidence type="ECO:0000256" key="4">
    <source>
        <dbReference type="ARBA" id="ARBA00023163"/>
    </source>
</evidence>
<evidence type="ECO:0000313" key="7">
    <source>
        <dbReference type="Proteomes" id="UP000051295"/>
    </source>
</evidence>
<keyword evidence="3" id="KW-0238">DNA-binding</keyword>
<dbReference type="GO" id="GO:0003700">
    <property type="term" value="F:DNA-binding transcription factor activity"/>
    <property type="evidence" value="ECO:0007669"/>
    <property type="project" value="InterPro"/>
</dbReference>
<evidence type="ECO:0000313" key="6">
    <source>
        <dbReference type="EMBL" id="KRS11670.1"/>
    </source>
</evidence>
<sequence>MSITLFKTLIAVAEEGSFNAAADRVCVTHAAVGQQMKRLEETLGVALFDRSQKSPRLNQLGRAMVPKAKEVVAAYETILDDLTGDPRLIGDIVLGAVPSTLRGLVPKAMKGLIGQYPDLRIRLVPGLSPTLQEMVETGTVDAALVSAPNRTPATMTWTPFAVEKLVLLTSQEVTETDPESILSGRPFIRHSALSAIGAMAEDWLARRKLKVRDMMEMSSLDTIASMVAHDLGVSIGPDFCVPDPIFGSLRKLSLGPTAPSRTLGVLSRADCSKYRLVERFLDELTRTVEAHGGRTVSKEMA</sequence>
<dbReference type="EMBL" id="LAXJ01000018">
    <property type="protein sequence ID" value="KRS11670.1"/>
    <property type="molecule type" value="Genomic_DNA"/>
</dbReference>
<dbReference type="Proteomes" id="UP000051295">
    <property type="component" value="Unassembled WGS sequence"/>
</dbReference>
<dbReference type="Gene3D" id="1.10.10.10">
    <property type="entry name" value="Winged helix-like DNA-binding domain superfamily/Winged helix DNA-binding domain"/>
    <property type="match status" value="1"/>
</dbReference>
<dbReference type="PROSITE" id="PS50931">
    <property type="entry name" value="HTH_LYSR"/>
    <property type="match status" value="1"/>
</dbReference>
<dbReference type="InterPro" id="IPR000847">
    <property type="entry name" value="LysR_HTH_N"/>
</dbReference>
<reference evidence="6 7" key="1">
    <citation type="submission" date="2015-04" db="EMBL/GenBank/DDBJ databases">
        <title>The draft genome sequence of Roseovarius sp.R12b.</title>
        <authorList>
            <person name="Li G."/>
            <person name="Lai Q."/>
            <person name="Shao Z."/>
            <person name="Yan P."/>
        </authorList>
    </citation>
    <scope>NUCLEOTIDE SEQUENCE [LARGE SCALE GENOMIC DNA]</scope>
    <source>
        <strain evidence="6 7">R12B</strain>
    </source>
</reference>
<comment type="caution">
    <text evidence="6">The sequence shown here is derived from an EMBL/GenBank/DDBJ whole genome shotgun (WGS) entry which is preliminary data.</text>
</comment>
<protein>
    <submittedName>
        <fullName evidence="6">LysR family transcriptional regulator</fullName>
    </submittedName>
</protein>
<evidence type="ECO:0000259" key="5">
    <source>
        <dbReference type="PROSITE" id="PS50931"/>
    </source>
</evidence>
<dbReference type="PRINTS" id="PR00039">
    <property type="entry name" value="HTHLYSR"/>
</dbReference>
<dbReference type="InterPro" id="IPR005119">
    <property type="entry name" value="LysR_subst-bd"/>
</dbReference>
<comment type="similarity">
    <text evidence="1">Belongs to the LysR transcriptional regulatory family.</text>
</comment>
<evidence type="ECO:0000256" key="3">
    <source>
        <dbReference type="ARBA" id="ARBA00023125"/>
    </source>
</evidence>
<dbReference type="Pfam" id="PF00126">
    <property type="entry name" value="HTH_1"/>
    <property type="match status" value="1"/>
</dbReference>
<gene>
    <name evidence="6" type="ORF">XM53_15500</name>
</gene>
<accession>A0A0T5NSH9</accession>